<comment type="caution">
    <text evidence="3">The sequence shown here is derived from an EMBL/GenBank/DDBJ whole genome shotgun (WGS) entry which is preliminary data.</text>
</comment>
<keyword evidence="1" id="KW-0812">Transmembrane</keyword>
<dbReference type="Proteomes" id="UP001108029">
    <property type="component" value="Unassembled WGS sequence"/>
</dbReference>
<name>A0A9Q3VGU4_9ACTN</name>
<organism evidence="3 4">
    <name type="scientific">Streptomyces guryensis</name>
    <dbReference type="NCBI Taxonomy" id="2886947"/>
    <lineage>
        <taxon>Bacteria</taxon>
        <taxon>Bacillati</taxon>
        <taxon>Actinomycetota</taxon>
        <taxon>Actinomycetes</taxon>
        <taxon>Kitasatosporales</taxon>
        <taxon>Streptomycetaceae</taxon>
        <taxon>Streptomyces</taxon>
    </lineage>
</organism>
<sequence length="147" mass="15039">MTDPVPRPLGLPHFRGANVPPPRAGRQWLPIAGDIALAVGLLVLDAIGAVVAVLIGIDYSGWQPFDPGADNSGIHLTPDWQYVGIAGGVMLLTAALLHRLGAVVSTCLQVLAGIAVLLVAVSGAQLDEGRGARADSSVSGHTAASRR</sequence>
<feature type="transmembrane region" description="Helical" evidence="1">
    <location>
        <begin position="103"/>
        <end position="124"/>
    </location>
</feature>
<keyword evidence="1" id="KW-0472">Membrane</keyword>
<feature type="transmembrane region" description="Helical" evidence="1">
    <location>
        <begin position="35"/>
        <end position="59"/>
    </location>
</feature>
<gene>
    <name evidence="3" type="ORF">LJ657_01895</name>
</gene>
<evidence type="ECO:0000313" key="4">
    <source>
        <dbReference type="Proteomes" id="UP001108029"/>
    </source>
</evidence>
<dbReference type="Pfam" id="PF19747">
    <property type="entry name" value="DUF6234"/>
    <property type="match status" value="1"/>
</dbReference>
<evidence type="ECO:0000256" key="1">
    <source>
        <dbReference type="SAM" id="Phobius"/>
    </source>
</evidence>
<dbReference type="AlphaFoldDB" id="A0A9Q3VGU4"/>
<evidence type="ECO:0000259" key="2">
    <source>
        <dbReference type="Pfam" id="PF19747"/>
    </source>
</evidence>
<feature type="domain" description="DUF6234" evidence="2">
    <location>
        <begin position="31"/>
        <end position="132"/>
    </location>
</feature>
<dbReference type="InterPro" id="IPR046201">
    <property type="entry name" value="DUF6234"/>
</dbReference>
<protein>
    <submittedName>
        <fullName evidence="3">DUF6234 family protein</fullName>
    </submittedName>
</protein>
<keyword evidence="1" id="KW-1133">Transmembrane helix</keyword>
<accession>A0A9Q3VGU4</accession>
<evidence type="ECO:0000313" key="3">
    <source>
        <dbReference type="EMBL" id="MCD9872448.1"/>
    </source>
</evidence>
<dbReference type="EMBL" id="JAJSBI010000001">
    <property type="protein sequence ID" value="MCD9872448.1"/>
    <property type="molecule type" value="Genomic_DNA"/>
</dbReference>
<feature type="transmembrane region" description="Helical" evidence="1">
    <location>
        <begin position="80"/>
        <end position="97"/>
    </location>
</feature>
<dbReference type="RefSeq" id="WP_232646335.1">
    <property type="nucleotide sequence ID" value="NZ_JAJSBI010000001.1"/>
</dbReference>
<proteinExistence type="predicted"/>
<reference evidence="3" key="1">
    <citation type="submission" date="2021-12" db="EMBL/GenBank/DDBJ databases">
        <authorList>
            <person name="Lee J.-H."/>
            <person name="Kim S.-B."/>
        </authorList>
    </citation>
    <scope>NUCLEOTIDE SEQUENCE</scope>
    <source>
        <strain evidence="3">NR30</strain>
    </source>
</reference>
<keyword evidence="4" id="KW-1185">Reference proteome</keyword>